<dbReference type="AlphaFoldDB" id="A0A8X7CJY2"/>
<comment type="caution">
    <text evidence="1">The sequence shown here is derived from an EMBL/GenBank/DDBJ whole genome shotgun (WGS) entry which is preliminary data.</text>
</comment>
<protein>
    <submittedName>
        <fullName evidence="1">Uncharacterized protein</fullName>
    </submittedName>
</protein>
<name>A0A8X7CJY2_9ARAC</name>
<proteinExistence type="predicted"/>
<evidence type="ECO:0000313" key="2">
    <source>
        <dbReference type="Proteomes" id="UP000886998"/>
    </source>
</evidence>
<dbReference type="EMBL" id="BMAV01016285">
    <property type="protein sequence ID" value="GFY66922.1"/>
    <property type="molecule type" value="Genomic_DNA"/>
</dbReference>
<gene>
    <name evidence="1" type="primary">AVEN_58053_1</name>
    <name evidence="1" type="ORF">TNIN_179511</name>
</gene>
<dbReference type="OrthoDB" id="10359764at2759"/>
<organism evidence="1 2">
    <name type="scientific">Trichonephila inaurata madagascariensis</name>
    <dbReference type="NCBI Taxonomy" id="2747483"/>
    <lineage>
        <taxon>Eukaryota</taxon>
        <taxon>Metazoa</taxon>
        <taxon>Ecdysozoa</taxon>
        <taxon>Arthropoda</taxon>
        <taxon>Chelicerata</taxon>
        <taxon>Arachnida</taxon>
        <taxon>Araneae</taxon>
        <taxon>Araneomorphae</taxon>
        <taxon>Entelegynae</taxon>
        <taxon>Araneoidea</taxon>
        <taxon>Nephilidae</taxon>
        <taxon>Trichonephila</taxon>
        <taxon>Trichonephila inaurata</taxon>
    </lineage>
</organism>
<dbReference type="Proteomes" id="UP000886998">
    <property type="component" value="Unassembled WGS sequence"/>
</dbReference>
<sequence>MAFLNHVFESPVLMEEAKRISEGQNGILNLVRSDWKSVLENNPIYQDFDKKKPMFSAPQQKEYISLQKVLFNNVLNVVVAGTWNIYFNKNVVTIVSNECKPLEDLSEKMTHDCENTELSNVSRFFVGNCNPMFCNACRKTRHKLGMELKSDKNQWCILKTKVFDGEKIRNTFKNNIEKDFVGSTFYGILHVEVNQRYFYNTYEKMKKVKIGGVCKEMILFKENCLLPCENLDIDLIICDTNPENTDDRASNSMYDEYDFLERVIDGEKRNLSDEQLTNPKKIKYDDGYIDAIPENLLNNCKVKEEYSVESKECSFEL</sequence>
<accession>A0A8X7CJY2</accession>
<reference evidence="1" key="1">
    <citation type="submission" date="2020-08" db="EMBL/GenBank/DDBJ databases">
        <title>Multicomponent nature underlies the extraordinary mechanical properties of spider dragline silk.</title>
        <authorList>
            <person name="Kono N."/>
            <person name="Nakamura H."/>
            <person name="Mori M."/>
            <person name="Yoshida Y."/>
            <person name="Ohtoshi R."/>
            <person name="Malay A.D."/>
            <person name="Moran D.A.P."/>
            <person name="Tomita M."/>
            <person name="Numata K."/>
            <person name="Arakawa K."/>
        </authorList>
    </citation>
    <scope>NUCLEOTIDE SEQUENCE</scope>
</reference>
<keyword evidence="2" id="KW-1185">Reference proteome</keyword>
<evidence type="ECO:0000313" key="1">
    <source>
        <dbReference type="EMBL" id="GFY66922.1"/>
    </source>
</evidence>